<dbReference type="RefSeq" id="WP_067554728.1">
    <property type="nucleotide sequence ID" value="NZ_LPXN01000097.1"/>
</dbReference>
<dbReference type="Gene3D" id="3.60.20.10">
    <property type="entry name" value="Glutamine Phosphoribosylpyrophosphate, subunit 1, domain 1"/>
    <property type="match status" value="1"/>
</dbReference>
<gene>
    <name evidence="1" type="ORF">AUP43_07055</name>
</gene>
<dbReference type="PANTHER" id="PTHR39328:SF1">
    <property type="entry name" value="BLL2871 PROTEIN"/>
    <property type="match status" value="1"/>
</dbReference>
<name>A0A154W7N8_9PROT</name>
<dbReference type="PANTHER" id="PTHR39328">
    <property type="entry name" value="BLL2871 PROTEIN"/>
    <property type="match status" value="1"/>
</dbReference>
<evidence type="ECO:0000313" key="2">
    <source>
        <dbReference type="Proteomes" id="UP000076400"/>
    </source>
</evidence>
<reference evidence="1 2" key="1">
    <citation type="submission" date="2015-12" db="EMBL/GenBank/DDBJ databases">
        <title>Genome sequence of Oceanibaculum pacificum MCCC 1A02656.</title>
        <authorList>
            <person name="Lu L."/>
            <person name="Lai Q."/>
            <person name="Shao Z."/>
            <person name="Qian P."/>
        </authorList>
    </citation>
    <scope>NUCLEOTIDE SEQUENCE [LARGE SCALE GENOMIC DNA]</scope>
    <source>
        <strain evidence="1 2">MCCC 1A02656</strain>
    </source>
</reference>
<evidence type="ECO:0008006" key="3">
    <source>
        <dbReference type="Google" id="ProtNLM"/>
    </source>
</evidence>
<dbReference type="SUPFAM" id="SSF56235">
    <property type="entry name" value="N-terminal nucleophile aminohydrolases (Ntn hydrolases)"/>
    <property type="match status" value="1"/>
</dbReference>
<dbReference type="InterPro" id="IPR029055">
    <property type="entry name" value="Ntn_hydrolases_N"/>
</dbReference>
<dbReference type="OrthoDB" id="9790012at2"/>
<dbReference type="STRING" id="580166.AUP43_07055"/>
<dbReference type="EMBL" id="LPXN01000097">
    <property type="protein sequence ID" value="KZD09495.1"/>
    <property type="molecule type" value="Genomic_DNA"/>
</dbReference>
<organism evidence="1 2">
    <name type="scientific">Oceanibaculum pacificum</name>
    <dbReference type="NCBI Taxonomy" id="580166"/>
    <lineage>
        <taxon>Bacteria</taxon>
        <taxon>Pseudomonadati</taxon>
        <taxon>Pseudomonadota</taxon>
        <taxon>Alphaproteobacteria</taxon>
        <taxon>Rhodospirillales</taxon>
        <taxon>Oceanibaculaceae</taxon>
        <taxon>Oceanibaculum</taxon>
    </lineage>
</organism>
<dbReference type="AlphaFoldDB" id="A0A154W7N8"/>
<dbReference type="Pfam" id="PF06267">
    <property type="entry name" value="DUF1028"/>
    <property type="match status" value="1"/>
</dbReference>
<comment type="caution">
    <text evidence="1">The sequence shown here is derived from an EMBL/GenBank/DDBJ whole genome shotgun (WGS) entry which is preliminary data.</text>
</comment>
<sequence>MTYSIAGMCRRTGMFGVAITTSSIAVGSRCSFAQAGVGAVLTQHRTDPRLGPRGLALLERGKSASEVVFALTSADESIGHRQLAVIDREGRTAWYHGDKIHSVHNASEGDGCVAIGNIIRKPSVTDAMIGAFQARPDDHLAERLMTAIEAGKAEGGEFRQEKSAALLVVHEQSFPLVDLRVDYDRDALGQLRFLWETYVPFLDLYVGRAVAPDATK</sequence>
<protein>
    <recommendedName>
        <fullName evidence="3">DUF1028 domain-containing protein</fullName>
    </recommendedName>
</protein>
<dbReference type="InterPro" id="IPR010430">
    <property type="entry name" value="DUF1028"/>
</dbReference>
<dbReference type="Proteomes" id="UP000076400">
    <property type="component" value="Unassembled WGS sequence"/>
</dbReference>
<evidence type="ECO:0000313" key="1">
    <source>
        <dbReference type="EMBL" id="KZD09495.1"/>
    </source>
</evidence>
<keyword evidence="2" id="KW-1185">Reference proteome</keyword>
<proteinExistence type="predicted"/>
<accession>A0A154W7N8</accession>